<feature type="repeat" description="ANK" evidence="3">
    <location>
        <begin position="125"/>
        <end position="157"/>
    </location>
</feature>
<organism evidence="4 7">
    <name type="scientific">Biomphalaria glabrata</name>
    <name type="common">Bloodfluke planorb</name>
    <name type="synonym">Freshwater snail</name>
    <dbReference type="NCBI Taxonomy" id="6526"/>
    <lineage>
        <taxon>Eukaryota</taxon>
        <taxon>Metazoa</taxon>
        <taxon>Spiralia</taxon>
        <taxon>Lophotrochozoa</taxon>
        <taxon>Mollusca</taxon>
        <taxon>Gastropoda</taxon>
        <taxon>Heterobranchia</taxon>
        <taxon>Euthyneura</taxon>
        <taxon>Panpulmonata</taxon>
        <taxon>Hygrophila</taxon>
        <taxon>Lymnaeoidea</taxon>
        <taxon>Planorbidae</taxon>
        <taxon>Biomphalaria</taxon>
    </lineage>
</organism>
<dbReference type="InterPro" id="IPR036770">
    <property type="entry name" value="Ankyrin_rpt-contain_sf"/>
</dbReference>
<dbReference type="RefSeq" id="XP_055901337.1">
    <property type="nucleotide sequence ID" value="XM_056045362.1"/>
</dbReference>
<evidence type="ECO:0000256" key="1">
    <source>
        <dbReference type="ARBA" id="ARBA00022737"/>
    </source>
</evidence>
<dbReference type="PROSITE" id="PS50297">
    <property type="entry name" value="ANK_REP_REGION"/>
    <property type="match status" value="2"/>
</dbReference>
<dbReference type="SMART" id="SM00248">
    <property type="entry name" value="ANK"/>
    <property type="match status" value="4"/>
</dbReference>
<keyword evidence="1" id="KW-0677">Repeat</keyword>
<evidence type="ECO:0000313" key="4">
    <source>
        <dbReference type="Proteomes" id="UP001165740"/>
    </source>
</evidence>
<dbReference type="PROSITE" id="PS50088">
    <property type="entry name" value="ANK_REPEAT"/>
    <property type="match status" value="3"/>
</dbReference>
<evidence type="ECO:0000256" key="3">
    <source>
        <dbReference type="PROSITE-ProRule" id="PRU00023"/>
    </source>
</evidence>
<dbReference type="PANTHER" id="PTHR24126:SF14">
    <property type="entry name" value="ANK_REP_REGION DOMAIN-CONTAINING PROTEIN"/>
    <property type="match status" value="1"/>
</dbReference>
<accession>A0A9W3BP45</accession>
<name>A0A9W3BP45_BIOGL</name>
<gene>
    <name evidence="5 6 7" type="primary">LOC106062506</name>
</gene>
<evidence type="ECO:0000256" key="2">
    <source>
        <dbReference type="ARBA" id="ARBA00023043"/>
    </source>
</evidence>
<dbReference type="InterPro" id="IPR002110">
    <property type="entry name" value="Ankyrin_rpt"/>
</dbReference>
<dbReference type="RefSeq" id="XP_055901338.1">
    <property type="nucleotide sequence ID" value="XM_056045363.1"/>
</dbReference>
<dbReference type="Pfam" id="PF12796">
    <property type="entry name" value="Ank_2"/>
    <property type="match status" value="1"/>
</dbReference>
<dbReference type="RefSeq" id="XP_055901339.1">
    <property type="nucleotide sequence ID" value="XM_056045364.1"/>
</dbReference>
<feature type="repeat" description="ANK" evidence="3">
    <location>
        <begin position="92"/>
        <end position="124"/>
    </location>
</feature>
<dbReference type="AlphaFoldDB" id="A0A9W3BP45"/>
<keyword evidence="2 3" id="KW-0040">ANK repeat</keyword>
<sequence length="205" mass="22505">MATSSEQNNNNTSSYALWQTMVDKDFGLNALHLASGQGHEQSVRKLIEWGNSVNEPTNEGRTALCISSHAGFHGVVLILLKSKANANQGCNNGWTSLMSSSLQGHLDVTKLLLQYDVNVNASTCCGYTALMIASENCRLEIMDLLHERGAHTGTKTKSPLGQMQSKEIVKTNHGSNILPRFNLENDLNYCVMNVNIDKVKNLQIN</sequence>
<evidence type="ECO:0000313" key="6">
    <source>
        <dbReference type="RefSeq" id="XP_055901338.1"/>
    </source>
</evidence>
<feature type="repeat" description="ANK" evidence="3">
    <location>
        <begin position="26"/>
        <end position="58"/>
    </location>
</feature>
<reference evidence="5 6" key="1">
    <citation type="submission" date="2025-04" db="UniProtKB">
        <authorList>
            <consortium name="RefSeq"/>
        </authorList>
    </citation>
    <scope>IDENTIFICATION</scope>
</reference>
<dbReference type="Proteomes" id="UP001165740">
    <property type="component" value="Chromosome 10"/>
</dbReference>
<dbReference type="Gene3D" id="1.25.40.20">
    <property type="entry name" value="Ankyrin repeat-containing domain"/>
    <property type="match status" value="1"/>
</dbReference>
<dbReference type="Pfam" id="PF00023">
    <property type="entry name" value="Ank"/>
    <property type="match status" value="1"/>
</dbReference>
<evidence type="ECO:0000313" key="5">
    <source>
        <dbReference type="RefSeq" id="XP_055901337.1"/>
    </source>
</evidence>
<protein>
    <submittedName>
        <fullName evidence="5">Ankyrin repeat and KH domain-containing protein 1-like isoform X1</fullName>
    </submittedName>
    <submittedName>
        <fullName evidence="6 7">Ankyrin repeat and KH domain-containing protein 1-like isoform X2</fullName>
    </submittedName>
</protein>
<proteinExistence type="predicted"/>
<dbReference type="OrthoDB" id="340620at2759"/>
<evidence type="ECO:0000313" key="7">
    <source>
        <dbReference type="RefSeq" id="XP_055901339.1"/>
    </source>
</evidence>
<dbReference type="SUPFAM" id="SSF48403">
    <property type="entry name" value="Ankyrin repeat"/>
    <property type="match status" value="1"/>
</dbReference>
<dbReference type="PANTHER" id="PTHR24126">
    <property type="entry name" value="ANKYRIN REPEAT, PH AND SEC7 DOMAIN CONTAINING PROTEIN SECG-RELATED"/>
    <property type="match status" value="1"/>
</dbReference>
<keyword evidence="4" id="KW-1185">Reference proteome</keyword>
<dbReference type="GeneID" id="106062506"/>